<proteinExistence type="inferred from homology"/>
<dbReference type="Proteomes" id="UP001150062">
    <property type="component" value="Unassembled WGS sequence"/>
</dbReference>
<dbReference type="PANTHER" id="PTHR24056">
    <property type="entry name" value="CELL DIVISION PROTEIN KINASE"/>
    <property type="match status" value="1"/>
</dbReference>
<reference evidence="10" key="1">
    <citation type="submission" date="2022-08" db="EMBL/GenBank/DDBJ databases">
        <title>Novel sulfate-reducing endosymbionts in the free-living metamonad Anaeramoeba.</title>
        <authorList>
            <person name="Jerlstrom-Hultqvist J."/>
            <person name="Cepicka I."/>
            <person name="Gallot-Lavallee L."/>
            <person name="Salas-Leiva D."/>
            <person name="Curtis B.A."/>
            <person name="Zahonova K."/>
            <person name="Pipaliya S."/>
            <person name="Dacks J."/>
            <person name="Roger A.J."/>
        </authorList>
    </citation>
    <scope>NUCLEOTIDE SEQUENCE</scope>
    <source>
        <strain evidence="10">Schooner1</strain>
    </source>
</reference>
<dbReference type="Gene3D" id="1.10.510.10">
    <property type="entry name" value="Transferase(Phosphotransferase) domain 1"/>
    <property type="match status" value="1"/>
</dbReference>
<keyword evidence="2" id="KW-0723">Serine/threonine-protein kinase</keyword>
<feature type="domain" description="Protein kinase" evidence="9">
    <location>
        <begin position="49"/>
        <end position="337"/>
    </location>
</feature>
<dbReference type="PROSITE" id="PS00108">
    <property type="entry name" value="PROTEIN_KINASE_ST"/>
    <property type="match status" value="1"/>
</dbReference>
<evidence type="ECO:0000256" key="4">
    <source>
        <dbReference type="ARBA" id="ARBA00022741"/>
    </source>
</evidence>
<dbReference type="InterPro" id="IPR011009">
    <property type="entry name" value="Kinase-like_dom_sf"/>
</dbReference>
<sequence length="507" mass="59727">MNNTNSRKRLLDNKWLNEKEQKQQIPPKLQTIPKKFNPEQWSSKNYSLFRKIKDLGLGSYGEVFLSENIKTRERVALKRVRMTGESEGFPLTAIREIKLLQMLDHQNVVKLKEVVTNDSKKTEGKGSVFMVFEYVEHDLAGLIDLPNVRKFTLPQIKCYIKQLLEGLHFCHSKNVLHRDIKGANLLVSKKGVLKIADFGLARIARDKGLTDRVVTLWYRSPELLLGSSSYDSSVDMWSVGCVLAELLLRKPLLPGKKEYEQLELIWSLCGTPDQNNWDGAKKLRYFQKFKPKKSYPRVVREKFQHFGKEVVDLLDNLLSLDPTKRMTAHQTLDHEFFWTDPMPACPSSLPNYPDTHELDSKKRREALHQVNNTNNNNNSNINNNNKYRKKPRKNNEQPYFLHRKCGRRPNGKSHHFIKTQQFNLNQKNNNNINLHHQKNQNQNYRHINHQIFNNNTNTKINQLHNHNFKHNQNPNLNKNIQFNHNNHNHNQKQYFHNKNQFKKDIHF</sequence>
<dbReference type="PROSITE" id="PS50011">
    <property type="entry name" value="PROTEIN_KINASE_DOM"/>
    <property type="match status" value="1"/>
</dbReference>
<evidence type="ECO:0000256" key="5">
    <source>
        <dbReference type="ARBA" id="ARBA00022777"/>
    </source>
</evidence>
<dbReference type="SUPFAM" id="SSF56112">
    <property type="entry name" value="Protein kinase-like (PK-like)"/>
    <property type="match status" value="1"/>
</dbReference>
<keyword evidence="6 7" id="KW-0067">ATP-binding</keyword>
<dbReference type="Gene3D" id="3.30.200.20">
    <property type="entry name" value="Phosphorylase Kinase, domain 1"/>
    <property type="match status" value="1"/>
</dbReference>
<dbReference type="InterPro" id="IPR017441">
    <property type="entry name" value="Protein_kinase_ATP_BS"/>
</dbReference>
<dbReference type="PANTHER" id="PTHR24056:SF546">
    <property type="entry name" value="CYCLIN-DEPENDENT KINASE 12"/>
    <property type="match status" value="1"/>
</dbReference>
<gene>
    <name evidence="10" type="ORF">M0813_20419</name>
</gene>
<evidence type="ECO:0000256" key="3">
    <source>
        <dbReference type="ARBA" id="ARBA00022679"/>
    </source>
</evidence>
<protein>
    <submittedName>
        <fullName evidence="10">Cyclin-dependent kinase c-2</fullName>
    </submittedName>
</protein>
<feature type="compositionally biased region" description="Low complexity" evidence="8">
    <location>
        <begin position="371"/>
        <end position="385"/>
    </location>
</feature>
<dbReference type="EMBL" id="JAOAOG010000145">
    <property type="protein sequence ID" value="KAJ6245465.1"/>
    <property type="molecule type" value="Genomic_DNA"/>
</dbReference>
<name>A0ABQ8YLG1_9EUKA</name>
<keyword evidence="11" id="KW-1185">Reference proteome</keyword>
<dbReference type="PROSITE" id="PS00107">
    <property type="entry name" value="PROTEIN_KINASE_ATP"/>
    <property type="match status" value="1"/>
</dbReference>
<evidence type="ECO:0000313" key="10">
    <source>
        <dbReference type="EMBL" id="KAJ6245465.1"/>
    </source>
</evidence>
<evidence type="ECO:0000256" key="8">
    <source>
        <dbReference type="SAM" id="MobiDB-lite"/>
    </source>
</evidence>
<dbReference type="InterPro" id="IPR000719">
    <property type="entry name" value="Prot_kinase_dom"/>
</dbReference>
<evidence type="ECO:0000256" key="1">
    <source>
        <dbReference type="ARBA" id="ARBA00006485"/>
    </source>
</evidence>
<dbReference type="CDD" id="cd07840">
    <property type="entry name" value="STKc_CDK9_like"/>
    <property type="match status" value="1"/>
</dbReference>
<keyword evidence="4 7" id="KW-0547">Nucleotide-binding</keyword>
<dbReference type="SMART" id="SM00220">
    <property type="entry name" value="S_TKc"/>
    <property type="match status" value="1"/>
</dbReference>
<dbReference type="GO" id="GO:0016301">
    <property type="term" value="F:kinase activity"/>
    <property type="evidence" value="ECO:0007669"/>
    <property type="project" value="UniProtKB-KW"/>
</dbReference>
<organism evidence="10 11">
    <name type="scientific">Anaeramoeba flamelloides</name>
    <dbReference type="NCBI Taxonomy" id="1746091"/>
    <lineage>
        <taxon>Eukaryota</taxon>
        <taxon>Metamonada</taxon>
        <taxon>Anaeramoebidae</taxon>
        <taxon>Anaeramoeba</taxon>
    </lineage>
</organism>
<feature type="binding site" evidence="7">
    <location>
        <position position="78"/>
    </location>
    <ligand>
        <name>ATP</name>
        <dbReference type="ChEBI" id="CHEBI:30616"/>
    </ligand>
</feature>
<feature type="region of interest" description="Disordered" evidence="8">
    <location>
        <begin position="370"/>
        <end position="396"/>
    </location>
</feature>
<evidence type="ECO:0000256" key="7">
    <source>
        <dbReference type="PROSITE-ProRule" id="PRU10141"/>
    </source>
</evidence>
<evidence type="ECO:0000256" key="2">
    <source>
        <dbReference type="ARBA" id="ARBA00022527"/>
    </source>
</evidence>
<evidence type="ECO:0000259" key="9">
    <source>
        <dbReference type="PROSITE" id="PS50011"/>
    </source>
</evidence>
<dbReference type="Pfam" id="PF00069">
    <property type="entry name" value="Pkinase"/>
    <property type="match status" value="1"/>
</dbReference>
<evidence type="ECO:0000313" key="11">
    <source>
        <dbReference type="Proteomes" id="UP001150062"/>
    </source>
</evidence>
<keyword evidence="5 10" id="KW-0418">Kinase</keyword>
<comment type="similarity">
    <text evidence="1">Belongs to the protein kinase superfamily. CMGC Ser/Thr protein kinase family. CDC2/CDKX subfamily.</text>
</comment>
<dbReference type="InterPro" id="IPR050108">
    <property type="entry name" value="CDK"/>
</dbReference>
<comment type="caution">
    <text evidence="10">The sequence shown here is derived from an EMBL/GenBank/DDBJ whole genome shotgun (WGS) entry which is preliminary data.</text>
</comment>
<accession>A0ABQ8YLG1</accession>
<evidence type="ECO:0000256" key="6">
    <source>
        <dbReference type="ARBA" id="ARBA00022840"/>
    </source>
</evidence>
<dbReference type="InterPro" id="IPR008271">
    <property type="entry name" value="Ser/Thr_kinase_AS"/>
</dbReference>
<keyword evidence="3" id="KW-0808">Transferase</keyword>